<name>A0ACC2U0K5_9FUNG</name>
<protein>
    <submittedName>
        <fullName evidence="1">Uncharacterized protein</fullName>
    </submittedName>
</protein>
<accession>A0ACC2U0K5</accession>
<comment type="caution">
    <text evidence="1">The sequence shown here is derived from an EMBL/GenBank/DDBJ whole genome shotgun (WGS) entry which is preliminary data.</text>
</comment>
<dbReference type="EMBL" id="QTSX02001561">
    <property type="protein sequence ID" value="KAJ9080422.1"/>
    <property type="molecule type" value="Genomic_DNA"/>
</dbReference>
<evidence type="ECO:0000313" key="1">
    <source>
        <dbReference type="EMBL" id="KAJ9080422.1"/>
    </source>
</evidence>
<organism evidence="1 2">
    <name type="scientific">Entomophthora muscae</name>
    <dbReference type="NCBI Taxonomy" id="34485"/>
    <lineage>
        <taxon>Eukaryota</taxon>
        <taxon>Fungi</taxon>
        <taxon>Fungi incertae sedis</taxon>
        <taxon>Zoopagomycota</taxon>
        <taxon>Entomophthoromycotina</taxon>
        <taxon>Entomophthoromycetes</taxon>
        <taxon>Entomophthorales</taxon>
        <taxon>Entomophthoraceae</taxon>
        <taxon>Entomophthora</taxon>
    </lineage>
</organism>
<keyword evidence="2" id="KW-1185">Reference proteome</keyword>
<sequence>MANVSGKKIQAQNQKTTTLLKQAFGAINGYFLIVRIFLQYNSLGRWSIFGYFWVLSISWFMFYQLLALAKPRMVQGKVVGGEDLAAKGLTSFMFDILYVSWFVQIGTTLSNKFWWFYLVVPGYAFYLALTSFILPVMRSRSSGKPVSEAEETSSKKSKART</sequence>
<proteinExistence type="predicted"/>
<reference evidence="1" key="1">
    <citation type="submission" date="2022-04" db="EMBL/GenBank/DDBJ databases">
        <title>Genome of the entomopathogenic fungus Entomophthora muscae.</title>
        <authorList>
            <person name="Elya C."/>
            <person name="Lovett B.R."/>
            <person name="Lee E."/>
            <person name="Macias A.M."/>
            <person name="Hajek A.E."/>
            <person name="De Bivort B.L."/>
            <person name="Kasson M.T."/>
            <person name="De Fine Licht H.H."/>
            <person name="Stajich J.E."/>
        </authorList>
    </citation>
    <scope>NUCLEOTIDE SEQUENCE</scope>
    <source>
        <strain evidence="1">Berkeley</strain>
    </source>
</reference>
<gene>
    <name evidence="1" type="ORF">DSO57_1025261</name>
</gene>
<evidence type="ECO:0000313" key="2">
    <source>
        <dbReference type="Proteomes" id="UP001165960"/>
    </source>
</evidence>
<dbReference type="Proteomes" id="UP001165960">
    <property type="component" value="Unassembled WGS sequence"/>
</dbReference>